<dbReference type="Proteomes" id="UP001066276">
    <property type="component" value="Chromosome 6"/>
</dbReference>
<dbReference type="AlphaFoldDB" id="A0AAV7Q573"/>
<keyword evidence="3" id="KW-1185">Reference proteome</keyword>
<gene>
    <name evidence="2" type="ORF">NDU88_000832</name>
</gene>
<proteinExistence type="predicted"/>
<organism evidence="2 3">
    <name type="scientific">Pleurodeles waltl</name>
    <name type="common">Iberian ribbed newt</name>
    <dbReference type="NCBI Taxonomy" id="8319"/>
    <lineage>
        <taxon>Eukaryota</taxon>
        <taxon>Metazoa</taxon>
        <taxon>Chordata</taxon>
        <taxon>Craniata</taxon>
        <taxon>Vertebrata</taxon>
        <taxon>Euteleostomi</taxon>
        <taxon>Amphibia</taxon>
        <taxon>Batrachia</taxon>
        <taxon>Caudata</taxon>
        <taxon>Salamandroidea</taxon>
        <taxon>Salamandridae</taxon>
        <taxon>Pleurodelinae</taxon>
        <taxon>Pleurodeles</taxon>
    </lineage>
</organism>
<reference evidence="2" key="1">
    <citation type="journal article" date="2022" name="bioRxiv">
        <title>Sequencing and chromosome-scale assembly of the giantPleurodeles waltlgenome.</title>
        <authorList>
            <person name="Brown T."/>
            <person name="Elewa A."/>
            <person name="Iarovenko S."/>
            <person name="Subramanian E."/>
            <person name="Araus A.J."/>
            <person name="Petzold A."/>
            <person name="Susuki M."/>
            <person name="Suzuki K.-i.T."/>
            <person name="Hayashi T."/>
            <person name="Toyoda A."/>
            <person name="Oliveira C."/>
            <person name="Osipova E."/>
            <person name="Leigh N.D."/>
            <person name="Simon A."/>
            <person name="Yun M.H."/>
        </authorList>
    </citation>
    <scope>NUCLEOTIDE SEQUENCE</scope>
    <source>
        <strain evidence="2">20211129_DDA</strain>
        <tissue evidence="2">Liver</tissue>
    </source>
</reference>
<name>A0AAV7Q573_PLEWA</name>
<protein>
    <submittedName>
        <fullName evidence="2">Uncharacterized protein</fullName>
    </submittedName>
</protein>
<sequence>MSTNPRWVPGPGLLRVRDMGISDPSREGSGWAPTSHAGTLSRHEPIRATRSGSAGTGTLARMRGVPHAAASATSRGASAEGPEDRAPTRSYLSPMCGALRRRMRLRVMAAAPSPHFRFLPLYSPDRWYLTRSHTGHSLSASGRSFVGMAGDKLNRLPCFLRGISHEPDFGKAFKSFSLK</sequence>
<feature type="region of interest" description="Disordered" evidence="1">
    <location>
        <begin position="1"/>
        <end position="89"/>
    </location>
</feature>
<comment type="caution">
    <text evidence="2">The sequence shown here is derived from an EMBL/GenBank/DDBJ whole genome shotgun (WGS) entry which is preliminary data.</text>
</comment>
<evidence type="ECO:0000313" key="3">
    <source>
        <dbReference type="Proteomes" id="UP001066276"/>
    </source>
</evidence>
<accession>A0AAV7Q573</accession>
<dbReference type="EMBL" id="JANPWB010000010">
    <property type="protein sequence ID" value="KAJ1134380.1"/>
    <property type="molecule type" value="Genomic_DNA"/>
</dbReference>
<evidence type="ECO:0000313" key="2">
    <source>
        <dbReference type="EMBL" id="KAJ1134380.1"/>
    </source>
</evidence>
<evidence type="ECO:0000256" key="1">
    <source>
        <dbReference type="SAM" id="MobiDB-lite"/>
    </source>
</evidence>
<feature type="compositionally biased region" description="Low complexity" evidence="1">
    <location>
        <begin position="68"/>
        <end position="79"/>
    </location>
</feature>
<feature type="compositionally biased region" description="Basic and acidic residues" evidence="1">
    <location>
        <begin position="15"/>
        <end position="26"/>
    </location>
</feature>